<dbReference type="InterPro" id="IPR001424">
    <property type="entry name" value="SOD_Cu_Zn_dom"/>
</dbReference>
<dbReference type="CDD" id="cd00305">
    <property type="entry name" value="Cu-Zn_Superoxide_Dismutase"/>
    <property type="match status" value="2"/>
</dbReference>
<feature type="domain" description="Superoxide dismutase copper/zinc binding" evidence="1">
    <location>
        <begin position="73"/>
        <end position="209"/>
    </location>
</feature>
<name>A0ABD2JNR4_9BILA</name>
<evidence type="ECO:0000313" key="3">
    <source>
        <dbReference type="Proteomes" id="UP001620626"/>
    </source>
</evidence>
<gene>
    <name evidence="2" type="ORF">niasHT_028148</name>
</gene>
<dbReference type="Gene3D" id="2.60.40.200">
    <property type="entry name" value="Superoxide dismutase, copper/zinc binding domain"/>
    <property type="match status" value="2"/>
</dbReference>
<protein>
    <recommendedName>
        <fullName evidence="1">Superoxide dismutase copper/zinc binding domain-containing protein</fullName>
    </recommendedName>
</protein>
<keyword evidence="3" id="KW-1185">Reference proteome</keyword>
<organism evidence="2 3">
    <name type="scientific">Heterodera trifolii</name>
    <dbReference type="NCBI Taxonomy" id="157864"/>
    <lineage>
        <taxon>Eukaryota</taxon>
        <taxon>Metazoa</taxon>
        <taxon>Ecdysozoa</taxon>
        <taxon>Nematoda</taxon>
        <taxon>Chromadorea</taxon>
        <taxon>Rhabditida</taxon>
        <taxon>Tylenchina</taxon>
        <taxon>Tylenchomorpha</taxon>
        <taxon>Tylenchoidea</taxon>
        <taxon>Heteroderidae</taxon>
        <taxon>Heteroderinae</taxon>
        <taxon>Heterodera</taxon>
    </lineage>
</organism>
<dbReference type="InterPro" id="IPR036423">
    <property type="entry name" value="SOD-like_Cu/Zn_dom_sf"/>
</dbReference>
<dbReference type="EMBL" id="JBICBT010000924">
    <property type="protein sequence ID" value="KAL3092270.1"/>
    <property type="molecule type" value="Genomic_DNA"/>
</dbReference>
<dbReference type="Proteomes" id="UP001620626">
    <property type="component" value="Unassembled WGS sequence"/>
</dbReference>
<feature type="domain" description="Superoxide dismutase copper/zinc binding" evidence="1">
    <location>
        <begin position="298"/>
        <end position="438"/>
    </location>
</feature>
<sequence length="559" mass="60235">MDDSAFFKLKENYRDATAAGQDWNVVRGTARDDIACNNVMVALDRLIDVPQVPDKKAICVLANYRAGSKEGVGTVVFQQKEGEDVRVTVEISGLGPDQQHALTINQFGDLSVGNFHSTGKHFSHVGQKHGPPEAVSRHVGDLGNITADPKGVANGNWSDKVISLYGQNNIIGRSVAVHARKDDFGEGTQDVIRSRESGNAGPILSCGVIGLAFDTNMSTRSEDFQREFLQLTQAYRAAETTKRWKMLVVGCASGDDKCGALIKALQQLMELPVHPQQCDSGPRKAVCLLVCPKQKDTKGTITFKQETRDTSVTISGNLSGLSGSTQHGFTIHEFGDLSGDYETVGGHFNPTNQVHGGPEDTIRHVGDLGNIDGGSTNFPSIVNKTNGLISLFDGFNNVIGRALVVHQFRDDLGRGVGDDQSESQRTGNAGGAIALGVIGIADVGASLAIAPKGGLFDAFTANPLFTGGAGLILPQSRRKKTNQLSVSSTVLISESGKASTQFFFMPGQSHHYMSYGGRLVRVECERTEQMLQRADKRRTPLETVRLTTIVQTWRFFGDN</sequence>
<dbReference type="AlphaFoldDB" id="A0ABD2JNR4"/>
<reference evidence="2 3" key="1">
    <citation type="submission" date="2024-10" db="EMBL/GenBank/DDBJ databases">
        <authorList>
            <person name="Kim D."/>
        </authorList>
    </citation>
    <scope>NUCLEOTIDE SEQUENCE [LARGE SCALE GENOMIC DNA]</scope>
    <source>
        <strain evidence="2">BH-2024</strain>
    </source>
</reference>
<dbReference type="PANTHER" id="PTHR10003">
    <property type="entry name" value="SUPEROXIDE DISMUTASE CU-ZN -RELATED"/>
    <property type="match status" value="1"/>
</dbReference>
<accession>A0ABD2JNR4</accession>
<evidence type="ECO:0000259" key="1">
    <source>
        <dbReference type="Pfam" id="PF00080"/>
    </source>
</evidence>
<evidence type="ECO:0000313" key="2">
    <source>
        <dbReference type="EMBL" id="KAL3092270.1"/>
    </source>
</evidence>
<comment type="caution">
    <text evidence="2">The sequence shown here is derived from an EMBL/GenBank/DDBJ whole genome shotgun (WGS) entry which is preliminary data.</text>
</comment>
<proteinExistence type="predicted"/>
<dbReference type="PRINTS" id="PR00068">
    <property type="entry name" value="CUZNDISMTASE"/>
</dbReference>
<dbReference type="Pfam" id="PF00080">
    <property type="entry name" value="Sod_Cu"/>
    <property type="match status" value="2"/>
</dbReference>
<dbReference type="InterPro" id="IPR024134">
    <property type="entry name" value="SOD_Cu/Zn_/chaperone"/>
</dbReference>
<dbReference type="SUPFAM" id="SSF49329">
    <property type="entry name" value="Cu,Zn superoxide dismutase-like"/>
    <property type="match status" value="2"/>
</dbReference>